<dbReference type="InterPro" id="IPR006549">
    <property type="entry name" value="HAD-SF_hydro_IIIA"/>
</dbReference>
<dbReference type="InterPro" id="IPR008984">
    <property type="entry name" value="SMAD_FHA_dom_sf"/>
</dbReference>
<accession>A0AAV8YC19</accession>
<evidence type="ECO:0000256" key="1">
    <source>
        <dbReference type="ARBA" id="ARBA00004123"/>
    </source>
</evidence>
<dbReference type="NCBIfam" id="TIGR01663">
    <property type="entry name" value="PNK-3'Pase"/>
    <property type="match status" value="1"/>
</dbReference>
<dbReference type="PANTHER" id="PTHR12083">
    <property type="entry name" value="BIFUNCTIONAL POLYNUCLEOTIDE PHOSPHATASE/KINASE"/>
    <property type="match status" value="1"/>
</dbReference>
<dbReference type="InterPro" id="IPR027417">
    <property type="entry name" value="P-loop_NTPase"/>
</dbReference>
<evidence type="ECO:0000256" key="4">
    <source>
        <dbReference type="ARBA" id="ARBA00023204"/>
    </source>
</evidence>
<evidence type="ECO:0000313" key="9">
    <source>
        <dbReference type="Proteomes" id="UP001162162"/>
    </source>
</evidence>
<evidence type="ECO:0000256" key="2">
    <source>
        <dbReference type="ARBA" id="ARBA00022763"/>
    </source>
</evidence>
<keyword evidence="2" id="KW-0227">DNA damage</keyword>
<feature type="domain" description="PNK FHA" evidence="7">
    <location>
        <begin position="13"/>
        <end position="77"/>
    </location>
</feature>
<dbReference type="Proteomes" id="UP001162162">
    <property type="component" value="Unassembled WGS sequence"/>
</dbReference>
<dbReference type="InterPro" id="IPR006551">
    <property type="entry name" value="Polynucleotide_phosphatase"/>
</dbReference>
<protein>
    <recommendedName>
        <fullName evidence="7">PNK FHA domain-containing protein</fullName>
    </recommendedName>
</protein>
<dbReference type="GO" id="GO:0006281">
    <property type="term" value="P:DNA repair"/>
    <property type="evidence" value="ECO:0007669"/>
    <property type="project" value="UniProtKB-KW"/>
</dbReference>
<dbReference type="InterPro" id="IPR023214">
    <property type="entry name" value="HAD_sf"/>
</dbReference>
<organism evidence="8 9">
    <name type="scientific">Aromia moschata</name>
    <dbReference type="NCBI Taxonomy" id="1265417"/>
    <lineage>
        <taxon>Eukaryota</taxon>
        <taxon>Metazoa</taxon>
        <taxon>Ecdysozoa</taxon>
        <taxon>Arthropoda</taxon>
        <taxon>Hexapoda</taxon>
        <taxon>Insecta</taxon>
        <taxon>Pterygota</taxon>
        <taxon>Neoptera</taxon>
        <taxon>Endopterygota</taxon>
        <taxon>Coleoptera</taxon>
        <taxon>Polyphaga</taxon>
        <taxon>Cucujiformia</taxon>
        <taxon>Chrysomeloidea</taxon>
        <taxon>Cerambycidae</taxon>
        <taxon>Cerambycinae</taxon>
        <taxon>Callichromatini</taxon>
        <taxon>Aromia</taxon>
    </lineage>
</organism>
<keyword evidence="9" id="KW-1185">Reference proteome</keyword>
<dbReference type="NCBIfam" id="TIGR01664">
    <property type="entry name" value="DNA-3'-Pase"/>
    <property type="match status" value="1"/>
</dbReference>
<comment type="subcellular location">
    <subcellularLocation>
        <location evidence="1">Nucleus</location>
    </subcellularLocation>
</comment>
<dbReference type="Gene3D" id="3.40.50.300">
    <property type="entry name" value="P-loop containing nucleotide triphosphate hydrolases"/>
    <property type="match status" value="1"/>
</dbReference>
<evidence type="ECO:0000313" key="8">
    <source>
        <dbReference type="EMBL" id="KAJ8948512.1"/>
    </source>
</evidence>
<name>A0AAV8YC19_9CUCU</name>
<proteinExistence type="predicted"/>
<dbReference type="Gene3D" id="2.60.200.20">
    <property type="match status" value="1"/>
</dbReference>
<sequence length="515" mass="57993">MSGIATTCHLVNVQSKKKIELPHEKTKVIGRTPETEVQDLFVSKRQIECTADTKNYSVKLKPVGTAISGIDGYAMTKGKIYTVGHGHRLELRLGHHEYDIVFEPPPEVAEESAHVAKKHKPNFPLFGTKPQGDEAKVSVPDGGSWSNVDSKELLVYTSEKCKASSKVAAFDIDGTIIKTKSGARFPKNGGDWELNFHDIPRQLARLTEDGFRIVFFTNQSGVGKDPHKIKDFKRKIVNVIEKLGVPVTALVALGKTIYRKPALGMWNVLLESNEGVQVDLTESFYVGDAAGREKNWAPKKNKDHSSADRLFALNVGVKFYTPEEYFLKAKRVPFSMPEFDPRHLPDSQYPDVKYSRPNVILMVGGPGSGKSHFCKEALLPLGYVHVNRDKLGSWQKCVKLLRDSLERRESCVVDNTNPDKESRARFVSVAKEMNVSCYCFVMATTVQHMKHNNRFRELTDPSHVPVSEIIINSYKKNFQEPEMSEGYADIVKVPFAAQFDDAENEKLYRMFLLEK</sequence>
<dbReference type="NCBIfam" id="TIGR01662">
    <property type="entry name" value="HAD-SF-IIIA"/>
    <property type="match status" value="1"/>
</dbReference>
<dbReference type="Pfam" id="PF08645">
    <property type="entry name" value="PNK3P"/>
    <property type="match status" value="1"/>
</dbReference>
<dbReference type="GO" id="GO:0005634">
    <property type="term" value="C:nucleus"/>
    <property type="evidence" value="ECO:0007669"/>
    <property type="project" value="UniProtKB-SubCell"/>
</dbReference>
<keyword evidence="3" id="KW-0378">Hydrolase</keyword>
<dbReference type="FunFam" id="3.40.50.1000:FF:000078">
    <property type="entry name" value="Bifunctional polynucleotide phosphatase/kinase"/>
    <property type="match status" value="1"/>
</dbReference>
<keyword evidence="4" id="KW-0234">DNA repair</keyword>
<dbReference type="EMBL" id="JAPWTK010000135">
    <property type="protein sequence ID" value="KAJ8948512.1"/>
    <property type="molecule type" value="Genomic_DNA"/>
</dbReference>
<dbReference type="PANTHER" id="PTHR12083:SF9">
    <property type="entry name" value="BIFUNCTIONAL POLYNUCLEOTIDE PHOSPHATASE_KINASE"/>
    <property type="match status" value="1"/>
</dbReference>
<dbReference type="SUPFAM" id="SSF49879">
    <property type="entry name" value="SMAD/FHA domain"/>
    <property type="match status" value="1"/>
</dbReference>
<gene>
    <name evidence="8" type="ORF">NQ318_000052</name>
</gene>
<dbReference type="GO" id="GO:0046404">
    <property type="term" value="F:ATP-dependent polydeoxyribonucleotide 5'-hydroxyl-kinase activity"/>
    <property type="evidence" value="ECO:0007669"/>
    <property type="project" value="InterPro"/>
</dbReference>
<dbReference type="CDD" id="cd01625">
    <property type="entry name" value="HAD_PNP"/>
    <property type="match status" value="1"/>
</dbReference>
<dbReference type="InterPro" id="IPR036412">
    <property type="entry name" value="HAD-like_sf"/>
</dbReference>
<reference evidence="8" key="1">
    <citation type="journal article" date="2023" name="Insect Mol. Biol.">
        <title>Genome sequencing provides insights into the evolution of gene families encoding plant cell wall-degrading enzymes in longhorned beetles.</title>
        <authorList>
            <person name="Shin N.R."/>
            <person name="Okamura Y."/>
            <person name="Kirsch R."/>
            <person name="Pauchet Y."/>
        </authorList>
    </citation>
    <scope>NUCLEOTIDE SEQUENCE</scope>
    <source>
        <strain evidence="8">AMC_N1</strain>
    </source>
</reference>
<dbReference type="SUPFAM" id="SSF52540">
    <property type="entry name" value="P-loop containing nucleoside triphosphate hydrolases"/>
    <property type="match status" value="1"/>
</dbReference>
<dbReference type="Gene3D" id="3.40.50.1000">
    <property type="entry name" value="HAD superfamily/HAD-like"/>
    <property type="match status" value="1"/>
</dbReference>
<dbReference type="AlphaFoldDB" id="A0AAV8YC19"/>
<dbReference type="Pfam" id="PF13671">
    <property type="entry name" value="AAA_33"/>
    <property type="match status" value="1"/>
</dbReference>
<comment type="caution">
    <text evidence="8">The sequence shown here is derived from an EMBL/GenBank/DDBJ whole genome shotgun (WGS) entry which is preliminary data.</text>
</comment>
<evidence type="ECO:0000256" key="5">
    <source>
        <dbReference type="ARBA" id="ARBA00023242"/>
    </source>
</evidence>
<dbReference type="SUPFAM" id="SSF56784">
    <property type="entry name" value="HAD-like"/>
    <property type="match status" value="1"/>
</dbReference>
<dbReference type="GO" id="GO:0003690">
    <property type="term" value="F:double-stranded DNA binding"/>
    <property type="evidence" value="ECO:0007669"/>
    <property type="project" value="TreeGrafter"/>
</dbReference>
<dbReference type="InterPro" id="IPR013954">
    <property type="entry name" value="PNK3P"/>
</dbReference>
<dbReference type="Pfam" id="PF17913">
    <property type="entry name" value="FHA_2"/>
    <property type="match status" value="1"/>
</dbReference>
<evidence type="ECO:0000256" key="3">
    <source>
        <dbReference type="ARBA" id="ARBA00022801"/>
    </source>
</evidence>
<dbReference type="CDD" id="cd22671">
    <property type="entry name" value="FHA_APTX-like"/>
    <property type="match status" value="1"/>
</dbReference>
<dbReference type="InterPro" id="IPR041388">
    <property type="entry name" value="FHA_2"/>
</dbReference>
<keyword evidence="5" id="KW-0539">Nucleus</keyword>
<dbReference type="GO" id="GO:0046403">
    <property type="term" value="F:polynucleotide 3'-phosphatase activity"/>
    <property type="evidence" value="ECO:0007669"/>
    <property type="project" value="InterPro"/>
</dbReference>
<evidence type="ECO:0000256" key="6">
    <source>
        <dbReference type="SAM" id="MobiDB-lite"/>
    </source>
</evidence>
<evidence type="ECO:0000259" key="7">
    <source>
        <dbReference type="Pfam" id="PF17913"/>
    </source>
</evidence>
<dbReference type="FunFam" id="3.40.50.300:FF:000737">
    <property type="entry name" value="Bifunctional polynucleotide phosphatase/kinase"/>
    <property type="match status" value="1"/>
</dbReference>
<dbReference type="InterPro" id="IPR006550">
    <property type="entry name" value="PNKP"/>
</dbReference>
<feature type="region of interest" description="Disordered" evidence="6">
    <location>
        <begin position="121"/>
        <end position="141"/>
    </location>
</feature>